<dbReference type="Gramene" id="ONIVA12G05840.1">
    <property type="protein sequence ID" value="ONIVA12G05840.1"/>
    <property type="gene ID" value="ONIVA12G05840"/>
</dbReference>
<proteinExistence type="predicted"/>
<evidence type="ECO:0000313" key="2">
    <source>
        <dbReference type="EnsemblPlants" id="ONIVA12G05840.1"/>
    </source>
</evidence>
<dbReference type="AlphaFoldDB" id="A0A0E0J814"/>
<feature type="region of interest" description="Disordered" evidence="1">
    <location>
        <begin position="56"/>
        <end position="82"/>
    </location>
</feature>
<dbReference type="Proteomes" id="UP000006591">
    <property type="component" value="Chromosome 12"/>
</dbReference>
<protein>
    <submittedName>
        <fullName evidence="2">Uncharacterized protein</fullName>
    </submittedName>
</protein>
<keyword evidence="3" id="KW-1185">Reference proteome</keyword>
<name>A0A0E0J814_ORYNI</name>
<sequence>MRGEGKEGTSRGTYSSPPRSREFVSGGLESESFPKLENWRTVREVRLDIHDGMDPTIWNPDTSSKSKYRKLPNEEGSVPEKPLAPMPNFFRDLRLLMELGIIPVKFVLLTNKFSKLLSCEKFGRLPDMPGFLERSIVLNFLCWKMMGGNHP</sequence>
<accession>A0A0E0J814</accession>
<evidence type="ECO:0000313" key="3">
    <source>
        <dbReference type="Proteomes" id="UP000006591"/>
    </source>
</evidence>
<evidence type="ECO:0000256" key="1">
    <source>
        <dbReference type="SAM" id="MobiDB-lite"/>
    </source>
</evidence>
<feature type="region of interest" description="Disordered" evidence="1">
    <location>
        <begin position="1"/>
        <end position="30"/>
    </location>
</feature>
<organism evidence="2">
    <name type="scientific">Oryza nivara</name>
    <name type="common">Indian wild rice</name>
    <name type="synonym">Oryza sativa f. spontanea</name>
    <dbReference type="NCBI Taxonomy" id="4536"/>
    <lineage>
        <taxon>Eukaryota</taxon>
        <taxon>Viridiplantae</taxon>
        <taxon>Streptophyta</taxon>
        <taxon>Embryophyta</taxon>
        <taxon>Tracheophyta</taxon>
        <taxon>Spermatophyta</taxon>
        <taxon>Magnoliopsida</taxon>
        <taxon>Liliopsida</taxon>
        <taxon>Poales</taxon>
        <taxon>Poaceae</taxon>
        <taxon>BOP clade</taxon>
        <taxon>Oryzoideae</taxon>
        <taxon>Oryzeae</taxon>
        <taxon>Oryzinae</taxon>
        <taxon>Oryza</taxon>
    </lineage>
</organism>
<reference evidence="2" key="1">
    <citation type="submission" date="2015-04" db="UniProtKB">
        <authorList>
            <consortium name="EnsemblPlants"/>
        </authorList>
    </citation>
    <scope>IDENTIFICATION</scope>
    <source>
        <strain evidence="2">SL10</strain>
    </source>
</reference>
<dbReference type="HOGENOM" id="CLU_1734406_0_0_1"/>
<dbReference type="EnsemblPlants" id="ONIVA12G05840.1">
    <property type="protein sequence ID" value="ONIVA12G05840.1"/>
    <property type="gene ID" value="ONIVA12G05840"/>
</dbReference>
<reference evidence="2" key="2">
    <citation type="submission" date="2018-04" db="EMBL/GenBank/DDBJ databases">
        <title>OnivRS2 (Oryza nivara Reference Sequence Version 2).</title>
        <authorList>
            <person name="Zhang J."/>
            <person name="Kudrna D."/>
            <person name="Lee S."/>
            <person name="Talag J."/>
            <person name="Rajasekar S."/>
            <person name="Welchert J."/>
            <person name="Hsing Y.-I."/>
            <person name="Wing R.A."/>
        </authorList>
    </citation>
    <scope>NUCLEOTIDE SEQUENCE [LARGE SCALE GENOMIC DNA]</scope>
    <source>
        <strain evidence="2">SL10</strain>
    </source>
</reference>